<keyword evidence="2" id="KW-1185">Reference proteome</keyword>
<evidence type="ECO:0000313" key="2">
    <source>
        <dbReference type="Proteomes" id="UP000265801"/>
    </source>
</evidence>
<sequence length="74" mass="9337">MLEHQVEDLFDFYGYSDLYRRFRYPLFVSGLLDKASTEELEDFFENFSFHDRQPLFDEFRYWFQYFLVTRKSFT</sequence>
<evidence type="ECO:0000313" key="1">
    <source>
        <dbReference type="EMBL" id="RIW32283.1"/>
    </source>
</evidence>
<name>A0A3A1QVC6_9BACI</name>
<proteinExistence type="predicted"/>
<organism evidence="1 2">
    <name type="scientific">Bacillus salacetis</name>
    <dbReference type="NCBI Taxonomy" id="2315464"/>
    <lineage>
        <taxon>Bacteria</taxon>
        <taxon>Bacillati</taxon>
        <taxon>Bacillota</taxon>
        <taxon>Bacilli</taxon>
        <taxon>Bacillales</taxon>
        <taxon>Bacillaceae</taxon>
        <taxon>Bacillus</taxon>
    </lineage>
</organism>
<comment type="caution">
    <text evidence="1">The sequence shown here is derived from an EMBL/GenBank/DDBJ whole genome shotgun (WGS) entry which is preliminary data.</text>
</comment>
<dbReference type="AlphaFoldDB" id="A0A3A1QVC6"/>
<dbReference type="OrthoDB" id="2972351at2"/>
<gene>
    <name evidence="1" type="ORF">D3H55_13485</name>
</gene>
<accession>A0A3A1QVC6</accession>
<dbReference type="RefSeq" id="WP_119547480.1">
    <property type="nucleotide sequence ID" value="NZ_QXIR01000018.1"/>
</dbReference>
<protein>
    <submittedName>
        <fullName evidence="1">Uncharacterized protein</fullName>
    </submittedName>
</protein>
<dbReference type="EMBL" id="QXIR01000018">
    <property type="protein sequence ID" value="RIW32283.1"/>
    <property type="molecule type" value="Genomic_DNA"/>
</dbReference>
<dbReference type="Proteomes" id="UP000265801">
    <property type="component" value="Unassembled WGS sequence"/>
</dbReference>
<reference evidence="1 2" key="1">
    <citation type="submission" date="2018-09" db="EMBL/GenBank/DDBJ databases">
        <title>Bacillus saliacetes sp. nov., isolated from Thai shrimp paste (Ka-pi).</title>
        <authorList>
            <person name="Daroonpunt R."/>
            <person name="Tanasupawat S."/>
            <person name="Yiamsombut S."/>
        </authorList>
    </citation>
    <scope>NUCLEOTIDE SEQUENCE [LARGE SCALE GENOMIC DNA]</scope>
    <source>
        <strain evidence="1 2">SKP7-4</strain>
    </source>
</reference>